<name>A0A3S4VCX6_MYCCI</name>
<dbReference type="Proteomes" id="UP000282551">
    <property type="component" value="Chromosome"/>
</dbReference>
<gene>
    <name evidence="1" type="ORF">NCTC10485_03140</name>
</gene>
<dbReference type="AlphaFoldDB" id="A0A3S4VCX6"/>
<protein>
    <submittedName>
        <fullName evidence="1">RyR domain protein</fullName>
    </submittedName>
</protein>
<organism evidence="1 2">
    <name type="scientific">Mycolicibacterium chitae</name>
    <name type="common">Mycobacterium chitae</name>
    <dbReference type="NCBI Taxonomy" id="1792"/>
    <lineage>
        <taxon>Bacteria</taxon>
        <taxon>Bacillati</taxon>
        <taxon>Actinomycetota</taxon>
        <taxon>Actinomycetes</taxon>
        <taxon>Mycobacteriales</taxon>
        <taxon>Mycobacteriaceae</taxon>
        <taxon>Mycolicibacterium</taxon>
    </lineage>
</organism>
<dbReference type="EMBL" id="LR134355">
    <property type="protein sequence ID" value="VEG48838.1"/>
    <property type="molecule type" value="Genomic_DNA"/>
</dbReference>
<reference evidence="1 2" key="1">
    <citation type="submission" date="2018-12" db="EMBL/GenBank/DDBJ databases">
        <authorList>
            <consortium name="Pathogen Informatics"/>
        </authorList>
    </citation>
    <scope>NUCLEOTIDE SEQUENCE [LARGE SCALE GENOMIC DNA]</scope>
    <source>
        <strain evidence="1 2">NCTC10485</strain>
    </source>
</reference>
<evidence type="ECO:0000313" key="2">
    <source>
        <dbReference type="Proteomes" id="UP000282551"/>
    </source>
</evidence>
<keyword evidence="2" id="KW-1185">Reference proteome</keyword>
<proteinExistence type="predicted"/>
<dbReference type="RefSeq" id="WP_235666162.1">
    <property type="nucleotide sequence ID" value="NZ_AP022604.1"/>
</dbReference>
<accession>A0A3S4VCX6</accession>
<evidence type="ECO:0000313" key="1">
    <source>
        <dbReference type="EMBL" id="VEG48838.1"/>
    </source>
</evidence>
<sequence>MINGGWQSFQRTGTVLAVQRDRPWTWVTHSGLTLRGEAGDWEVRESEDDEPWSVREDIFRSSYEHLEGRRWRRRGVVLARPARDGEVIETLEGAATAHAGDWVVRGDAGECWPVRAPEFAKRYRPVDGAPPGDTGAP</sequence>